<dbReference type="KEGG" id="mgr:MGG_16055"/>
<reference key="2">
    <citation type="submission" date="2011-05" db="EMBL/GenBank/DDBJ databases">
        <title>The Genome Sequence of Magnaporthe oryzae 70-15.</title>
        <authorList>
            <consortium name="The Broad Institute Genome Sequencing Platform"/>
            <person name="Ma L.-J."/>
            <person name="Dead R."/>
            <person name="Young S.K."/>
            <person name="Zeng Q."/>
            <person name="Gargeya S."/>
            <person name="Fitzgerald M."/>
            <person name="Haas B."/>
            <person name="Abouelleil A."/>
            <person name="Alvarado L."/>
            <person name="Arachchi H.M."/>
            <person name="Berlin A."/>
            <person name="Brown A."/>
            <person name="Chapman S.B."/>
            <person name="Chen Z."/>
            <person name="Dunbar C."/>
            <person name="Freedman E."/>
            <person name="Gearin G."/>
            <person name="Gellesch M."/>
            <person name="Goldberg J."/>
            <person name="Griggs A."/>
            <person name="Gujja S."/>
            <person name="Heiman D."/>
            <person name="Howarth C."/>
            <person name="Larson L."/>
            <person name="Lui A."/>
            <person name="MacDonald P.J.P."/>
            <person name="Mehta T."/>
            <person name="Montmayeur A."/>
            <person name="Murphy C."/>
            <person name="Neiman D."/>
            <person name="Pearson M."/>
            <person name="Priest M."/>
            <person name="Roberts A."/>
            <person name="Saif S."/>
            <person name="Shea T."/>
            <person name="Shenoy N."/>
            <person name="Sisk P."/>
            <person name="Stolte C."/>
            <person name="Sykes S."/>
            <person name="Yandava C."/>
            <person name="Wortman J."/>
            <person name="Nusbaum C."/>
            <person name="Birren B."/>
        </authorList>
    </citation>
    <scope>NUCLEOTIDE SEQUENCE</scope>
    <source>
        <strain>70-15</strain>
    </source>
</reference>
<dbReference type="AlphaFoldDB" id="G4MP86"/>
<keyword evidence="3" id="KW-1185">Reference proteome</keyword>
<keyword evidence="1" id="KW-1133">Transmembrane helix</keyword>
<keyword evidence="1" id="KW-0812">Transmembrane</keyword>
<feature type="non-terminal residue" evidence="2">
    <location>
        <position position="108"/>
    </location>
</feature>
<protein>
    <submittedName>
        <fullName evidence="2">Uncharacterized protein</fullName>
    </submittedName>
</protein>
<dbReference type="InParanoid" id="G4MP86"/>
<dbReference type="HOGENOM" id="CLU_2197468_0_0_1"/>
<evidence type="ECO:0000313" key="2">
    <source>
        <dbReference type="EMBL" id="EHA56345.1"/>
    </source>
</evidence>
<dbReference type="EMBL" id="CM001231">
    <property type="protein sequence ID" value="EHA56345.1"/>
    <property type="molecule type" value="Genomic_DNA"/>
</dbReference>
<dbReference type="GeneID" id="12985726"/>
<accession>G4MP86</accession>
<dbReference type="RefSeq" id="XP_003708957.1">
    <property type="nucleotide sequence ID" value="XM_003708909.1"/>
</dbReference>
<evidence type="ECO:0000256" key="1">
    <source>
        <dbReference type="SAM" id="Phobius"/>
    </source>
</evidence>
<organism evidence="2 3">
    <name type="scientific">Pyricularia oryzae (strain 70-15 / ATCC MYA-4617 / FGSC 8958)</name>
    <name type="common">Rice blast fungus</name>
    <name type="synonym">Magnaporthe oryzae</name>
    <dbReference type="NCBI Taxonomy" id="242507"/>
    <lineage>
        <taxon>Eukaryota</taxon>
        <taxon>Fungi</taxon>
        <taxon>Dikarya</taxon>
        <taxon>Ascomycota</taxon>
        <taxon>Pezizomycotina</taxon>
        <taxon>Sordariomycetes</taxon>
        <taxon>Sordariomycetidae</taxon>
        <taxon>Magnaporthales</taxon>
        <taxon>Pyriculariaceae</taxon>
        <taxon>Pyricularia</taxon>
    </lineage>
</organism>
<gene>
    <name evidence="2" type="ORF">MGG_16055</name>
</gene>
<feature type="transmembrane region" description="Helical" evidence="1">
    <location>
        <begin position="28"/>
        <end position="49"/>
    </location>
</feature>
<reference evidence="2 3" key="1">
    <citation type="journal article" date="2005" name="Nature">
        <title>The genome sequence of the rice blast fungus Magnaporthe grisea.</title>
        <authorList>
            <person name="Dean R.A."/>
            <person name="Talbot N.J."/>
            <person name="Ebbole D.J."/>
            <person name="Farman M.L."/>
            <person name="Mitchell T.K."/>
            <person name="Orbach M.J."/>
            <person name="Thon M."/>
            <person name="Kulkarni R."/>
            <person name="Xu J.R."/>
            <person name="Pan H."/>
            <person name="Read N.D."/>
            <person name="Lee Y.H."/>
            <person name="Carbone I."/>
            <person name="Brown D."/>
            <person name="Oh Y.Y."/>
            <person name="Donofrio N."/>
            <person name="Jeong J.S."/>
            <person name="Soanes D.M."/>
            <person name="Djonovic S."/>
            <person name="Kolomiets E."/>
            <person name="Rehmeyer C."/>
            <person name="Li W."/>
            <person name="Harding M."/>
            <person name="Kim S."/>
            <person name="Lebrun M.H."/>
            <person name="Bohnert H."/>
            <person name="Coughlan S."/>
            <person name="Butler J."/>
            <person name="Calvo S."/>
            <person name="Ma L.J."/>
            <person name="Nicol R."/>
            <person name="Purcell S."/>
            <person name="Nusbaum C."/>
            <person name="Galagan J.E."/>
            <person name="Birren B.W."/>
        </authorList>
    </citation>
    <scope>NUCLEOTIDE SEQUENCE [LARGE SCALE GENOMIC DNA]</scope>
    <source>
        <strain evidence="3">70-15 / ATCC MYA-4617 / FGSC 8958</strain>
    </source>
</reference>
<keyword evidence="1" id="KW-0472">Membrane</keyword>
<proteinExistence type="predicted"/>
<dbReference type="Proteomes" id="UP000009058">
    <property type="component" value="Chromosome 1"/>
</dbReference>
<dbReference type="VEuPathDB" id="FungiDB:MGG_16055"/>
<evidence type="ECO:0000313" key="3">
    <source>
        <dbReference type="Proteomes" id="UP000009058"/>
    </source>
</evidence>
<sequence>LLWGCNPTTVNVTFHSVPGGQELSSTELIIIFSFYLFLFPGGLLPWFILPPGLILIANWFLHDTSPWSTALPRLTASAATRLSHPWANEPLNHICSFTVRALAARKLC</sequence>
<name>G4MP86_PYRO7</name>